<evidence type="ECO:0000256" key="3">
    <source>
        <dbReference type="ARBA" id="ARBA00022729"/>
    </source>
</evidence>
<protein>
    <recommendedName>
        <fullName evidence="7">Thiol:disulfide interchange protein</fullName>
    </recommendedName>
</protein>
<dbReference type="SUPFAM" id="SSF52833">
    <property type="entry name" value="Thioredoxin-like"/>
    <property type="match status" value="1"/>
</dbReference>
<dbReference type="InterPro" id="IPR023205">
    <property type="entry name" value="DsbA/DsbL"/>
</dbReference>
<proteinExistence type="inferred from homology"/>
<dbReference type="PROSITE" id="PS51352">
    <property type="entry name" value="THIOREDOXIN_2"/>
    <property type="match status" value="1"/>
</dbReference>
<organism evidence="10 11">
    <name type="scientific">Roseateles koreensis</name>
    <dbReference type="NCBI Taxonomy" id="2987526"/>
    <lineage>
        <taxon>Bacteria</taxon>
        <taxon>Pseudomonadati</taxon>
        <taxon>Pseudomonadota</taxon>
        <taxon>Betaproteobacteria</taxon>
        <taxon>Burkholderiales</taxon>
        <taxon>Sphaerotilaceae</taxon>
        <taxon>Roseateles</taxon>
    </lineage>
</organism>
<keyword evidence="3 8" id="KW-0732">Signal</keyword>
<sequence length="221" mass="23965">MQRRDFSAKLSLSALGLATLGLPGMAQAQGGPAEGKQYLRLSQALPTTPGKIEVIEFFWYGCPHCYAFDPVLESWVKQLPADVSFRRVHVGFRANIKIHQRLFFALEAMGKEAEVHTAVFNAFQRNMPDDEKATIALAGSLGLDVAKFTAAYNSFGVQTKCAQATKLSEDYRIDGVPALGVAGKFLTSPAIAGTRGATEQVNGQQSLAVVDFLIKQLRNKG</sequence>
<feature type="chain" id="PRO_5046038645" description="Thiol:disulfide interchange protein" evidence="8">
    <location>
        <begin position="29"/>
        <end position="221"/>
    </location>
</feature>
<comment type="subcellular location">
    <subcellularLocation>
        <location evidence="1 7">Periplasm</location>
    </subcellularLocation>
</comment>
<evidence type="ECO:0000313" key="10">
    <source>
        <dbReference type="EMBL" id="MDC8785735.1"/>
    </source>
</evidence>
<evidence type="ECO:0000259" key="9">
    <source>
        <dbReference type="PROSITE" id="PS51352"/>
    </source>
</evidence>
<dbReference type="InterPro" id="IPR036249">
    <property type="entry name" value="Thioredoxin-like_sf"/>
</dbReference>
<evidence type="ECO:0000256" key="5">
    <source>
        <dbReference type="ARBA" id="ARBA00023157"/>
    </source>
</evidence>
<name>A0ABT5KTG6_9BURK</name>
<dbReference type="Pfam" id="PF01323">
    <property type="entry name" value="DSBA"/>
    <property type="match status" value="1"/>
</dbReference>
<comment type="similarity">
    <text evidence="2">Belongs to the thioredoxin family. DsbA subfamily.</text>
</comment>
<keyword evidence="11" id="KW-1185">Reference proteome</keyword>
<reference evidence="10 11" key="1">
    <citation type="submission" date="2022-10" db="EMBL/GenBank/DDBJ databases">
        <title>paucibacter sp. hw8 Genome sequencing.</title>
        <authorList>
            <person name="Park S."/>
        </authorList>
    </citation>
    <scope>NUCLEOTIDE SEQUENCE [LARGE SCALE GENOMIC DNA]</scope>
    <source>
        <strain evidence="11">hw8</strain>
    </source>
</reference>
<comment type="caution">
    <text evidence="10">The sequence shown here is derived from an EMBL/GenBank/DDBJ whole genome shotgun (WGS) entry which is preliminary data.</text>
</comment>
<evidence type="ECO:0000256" key="1">
    <source>
        <dbReference type="ARBA" id="ARBA00004418"/>
    </source>
</evidence>
<dbReference type="Gene3D" id="3.40.30.10">
    <property type="entry name" value="Glutaredoxin"/>
    <property type="match status" value="2"/>
</dbReference>
<dbReference type="PANTHER" id="PTHR35891">
    <property type="entry name" value="THIOL:DISULFIDE INTERCHANGE PROTEIN DSBA"/>
    <property type="match status" value="1"/>
</dbReference>
<keyword evidence="4 7" id="KW-0574">Periplasm</keyword>
<feature type="signal peptide" evidence="8">
    <location>
        <begin position="1"/>
        <end position="28"/>
    </location>
</feature>
<dbReference type="EMBL" id="JAQQXS010000008">
    <property type="protein sequence ID" value="MDC8785735.1"/>
    <property type="molecule type" value="Genomic_DNA"/>
</dbReference>
<evidence type="ECO:0000256" key="6">
    <source>
        <dbReference type="ARBA" id="ARBA00023284"/>
    </source>
</evidence>
<dbReference type="PIRSF" id="PIRSF001488">
    <property type="entry name" value="Tdi_protein"/>
    <property type="match status" value="1"/>
</dbReference>
<evidence type="ECO:0000256" key="8">
    <source>
        <dbReference type="SAM" id="SignalP"/>
    </source>
</evidence>
<dbReference type="CDD" id="cd03019">
    <property type="entry name" value="DsbA_DsbA"/>
    <property type="match status" value="1"/>
</dbReference>
<evidence type="ECO:0000256" key="2">
    <source>
        <dbReference type="ARBA" id="ARBA00005791"/>
    </source>
</evidence>
<dbReference type="RefSeq" id="WP_273596841.1">
    <property type="nucleotide sequence ID" value="NZ_JAQQXS010000008.1"/>
</dbReference>
<dbReference type="PANTHER" id="PTHR35891:SF3">
    <property type="entry name" value="THIOL:DISULFIDE INTERCHANGE PROTEIN DSBL"/>
    <property type="match status" value="1"/>
</dbReference>
<gene>
    <name evidence="10" type="ORF">PRZ01_11070</name>
</gene>
<evidence type="ECO:0000256" key="4">
    <source>
        <dbReference type="ARBA" id="ARBA00022764"/>
    </source>
</evidence>
<accession>A0ABT5KTG6</accession>
<feature type="domain" description="Thioredoxin" evidence="9">
    <location>
        <begin position="18"/>
        <end position="157"/>
    </location>
</feature>
<keyword evidence="6" id="KW-0676">Redox-active center</keyword>
<evidence type="ECO:0000313" key="11">
    <source>
        <dbReference type="Proteomes" id="UP001219862"/>
    </source>
</evidence>
<evidence type="ECO:0000256" key="7">
    <source>
        <dbReference type="PIRNR" id="PIRNR001488"/>
    </source>
</evidence>
<keyword evidence="5 7" id="KW-1015">Disulfide bond</keyword>
<dbReference type="InterPro" id="IPR013766">
    <property type="entry name" value="Thioredoxin_domain"/>
</dbReference>
<dbReference type="Proteomes" id="UP001219862">
    <property type="component" value="Unassembled WGS sequence"/>
</dbReference>
<dbReference type="InterPro" id="IPR001853">
    <property type="entry name" value="DSBA-like_thioredoxin_dom"/>
</dbReference>
<dbReference type="InterPro" id="IPR050824">
    <property type="entry name" value="Thiol_disulfide_DsbA"/>
</dbReference>
<dbReference type="PROSITE" id="PS00194">
    <property type="entry name" value="THIOREDOXIN_1"/>
    <property type="match status" value="1"/>
</dbReference>
<dbReference type="InterPro" id="IPR017937">
    <property type="entry name" value="Thioredoxin_CS"/>
</dbReference>